<keyword evidence="3" id="KW-1185">Reference proteome</keyword>
<dbReference type="Proteomes" id="UP000034350">
    <property type="component" value="Unassembled WGS sequence"/>
</dbReference>
<dbReference type="SUPFAM" id="SSF57667">
    <property type="entry name" value="beta-beta-alpha zinc fingers"/>
    <property type="match status" value="1"/>
</dbReference>
<evidence type="ECO:0000313" key="2">
    <source>
        <dbReference type="EMBL" id="KKO76281.1"/>
    </source>
</evidence>
<organism evidence="2 3">
    <name type="scientific">Vairimorpha ceranae</name>
    <dbReference type="NCBI Taxonomy" id="40302"/>
    <lineage>
        <taxon>Eukaryota</taxon>
        <taxon>Fungi</taxon>
        <taxon>Fungi incertae sedis</taxon>
        <taxon>Microsporidia</taxon>
        <taxon>Nosematidae</taxon>
        <taxon>Vairimorpha</taxon>
    </lineage>
</organism>
<gene>
    <name evidence="2" type="ORF">AAJ76_5000118533</name>
</gene>
<dbReference type="InterPro" id="IPR013087">
    <property type="entry name" value="Znf_C2H2_type"/>
</dbReference>
<dbReference type="InterPro" id="IPR036236">
    <property type="entry name" value="Znf_C2H2_sf"/>
</dbReference>
<evidence type="ECO:0000259" key="1">
    <source>
        <dbReference type="PROSITE" id="PS00028"/>
    </source>
</evidence>
<sequence>MVYCLFCSRKYKTKKAYKSHSESLTHKQKEKEIKKDVISFRKLFLTNFSSFIYKYNTYKDLEEVYRGYIKDNIIGYRDVGYKNIEAIIKDLTDLVDVKEKDNKFFVKGYDRYVQNEATECVSCTSSEPLSFEEISTYEEYEGNQEDLLNLLKN</sequence>
<dbReference type="VEuPathDB" id="MicrosporidiaDB:AAJ76_5000118533"/>
<reference evidence="2 3" key="1">
    <citation type="journal article" date="2015" name="Environ. Microbiol.">
        <title>Genome analyses suggest the presence of polyploidy and recent human-driven expansions in eight global populations of the honeybee pathogen Nosema ceranae.</title>
        <authorList>
            <person name="Pelin A."/>
            <person name="Selman M."/>
            <person name="Aris-Brosou S."/>
            <person name="Farinelli L."/>
            <person name="Corradi N."/>
        </authorList>
    </citation>
    <scope>NUCLEOTIDE SEQUENCE [LARGE SCALE GENOMIC DNA]</scope>
    <source>
        <strain evidence="2 3">PA08 1199</strain>
    </source>
</reference>
<protein>
    <submittedName>
        <fullName evidence="2">Zinc c2h2-type</fullName>
    </submittedName>
</protein>
<dbReference type="VEuPathDB" id="MicrosporidiaDB:NCER_100238"/>
<name>A0A0F9WG01_9MICR</name>
<comment type="caution">
    <text evidence="2">The sequence shown here is derived from an EMBL/GenBank/DDBJ whole genome shotgun (WGS) entry which is preliminary data.</text>
</comment>
<dbReference type="GeneID" id="36320766"/>
<feature type="domain" description="C2H2-type" evidence="1">
    <location>
        <begin position="4"/>
        <end position="26"/>
    </location>
</feature>
<evidence type="ECO:0000313" key="3">
    <source>
        <dbReference type="Proteomes" id="UP000034350"/>
    </source>
</evidence>
<dbReference type="PROSITE" id="PS00028">
    <property type="entry name" value="ZINC_FINGER_C2H2_1"/>
    <property type="match status" value="1"/>
</dbReference>
<dbReference type="VEuPathDB" id="MicrosporidiaDB:G9O61_00g008370"/>
<proteinExistence type="predicted"/>
<dbReference type="OrthoDB" id="2199211at2759"/>
<dbReference type="AlphaFoldDB" id="A0A0F9WG01"/>
<accession>A0A0F9WG01</accession>
<dbReference type="EMBL" id="JPQZ01000005">
    <property type="protein sequence ID" value="KKO76281.1"/>
    <property type="molecule type" value="Genomic_DNA"/>
</dbReference>
<dbReference type="RefSeq" id="XP_024332023.1">
    <property type="nucleotide sequence ID" value="XM_024475819.1"/>
</dbReference>